<keyword evidence="1" id="KW-1133">Transmembrane helix</keyword>
<feature type="transmembrane region" description="Helical" evidence="1">
    <location>
        <begin position="65"/>
        <end position="83"/>
    </location>
</feature>
<feature type="transmembrane region" description="Helical" evidence="1">
    <location>
        <begin position="6"/>
        <end position="24"/>
    </location>
</feature>
<evidence type="ECO:0000313" key="2">
    <source>
        <dbReference type="EMBL" id="ASC02547.1"/>
    </source>
</evidence>
<dbReference type="AlphaFoldDB" id="A0A1Z3CG05"/>
<organism evidence="2 3">
    <name type="scientific">Fusobacterium nucleatum subsp. polymorphum</name>
    <name type="common">Fusobacterium polymorphum</name>
    <dbReference type="NCBI Taxonomy" id="76857"/>
    <lineage>
        <taxon>Bacteria</taxon>
        <taxon>Fusobacteriati</taxon>
        <taxon>Fusobacteriota</taxon>
        <taxon>Fusobacteriia</taxon>
        <taxon>Fusobacteriales</taxon>
        <taxon>Fusobacteriaceae</taxon>
        <taxon>Fusobacterium</taxon>
    </lineage>
</organism>
<dbReference type="Proteomes" id="UP000196759">
    <property type="component" value="Chromosome"/>
</dbReference>
<keyword evidence="1" id="KW-0812">Transmembrane</keyword>
<gene>
    <name evidence="2" type="ORF">CBG50_04075</name>
</gene>
<evidence type="ECO:0000256" key="1">
    <source>
        <dbReference type="SAM" id="Phobius"/>
    </source>
</evidence>
<dbReference type="EMBL" id="CP021934">
    <property type="protein sequence ID" value="ASC02547.1"/>
    <property type="molecule type" value="Genomic_DNA"/>
</dbReference>
<accession>A0A1Z3CG05</accession>
<proteinExistence type="predicted"/>
<keyword evidence="1" id="KW-0472">Membrane</keyword>
<evidence type="ECO:0000313" key="3">
    <source>
        <dbReference type="Proteomes" id="UP000196759"/>
    </source>
</evidence>
<name>A0A1Z3CG05_FUSNP</name>
<reference evidence="2 3" key="1">
    <citation type="submission" date="2017-06" db="EMBL/GenBank/DDBJ databases">
        <title>Draft genome sequence of Fusobacterium nucleatum subsp. polymorphum KCOM 1260 (=ChDC F218).</title>
        <authorList>
            <person name="Kook J.-K."/>
            <person name="Park S.-N."/>
            <person name="Lim Y.K."/>
            <person name="Roh H."/>
        </authorList>
    </citation>
    <scope>NUCLEOTIDE SEQUENCE [LARGE SCALE GENOMIC DNA]</scope>
    <source>
        <strain evidence="3">KCOM 1260 (ChDC F218)</strain>
    </source>
</reference>
<sequence>MDSMNITFFIFVLFIFLVCSVFIIRKSLIKKAMFLEIDENLKNLAPKDFFLNILKREKFVKTLNYVEFFFFLLFTIFIVFQRYQEYLLFKEHSDSLINLISFILHKFSIAVFLWLVVSANLLLALLIRKRENKRIYEMLDKLEKSELLKSAQADFLIPNNIIETGLLGNDIKLGSKFLFVIYPAYIIPYSWLDSVKVGVISGRYGSKAYYVNIILKKSLKSIKITFAKKEVCEKITELLLKKKYKSQNNRQSI</sequence>
<feature type="transmembrane region" description="Helical" evidence="1">
    <location>
        <begin position="103"/>
        <end position="127"/>
    </location>
</feature>
<keyword evidence="3" id="KW-1185">Reference proteome</keyword>
<protein>
    <submittedName>
        <fullName evidence="2">Uncharacterized protein</fullName>
    </submittedName>
</protein>